<feature type="compositionally biased region" description="Polar residues" evidence="4">
    <location>
        <begin position="315"/>
        <end position="326"/>
    </location>
</feature>
<reference evidence="7" key="1">
    <citation type="submission" date="2021-02" db="EMBL/GenBank/DDBJ databases">
        <authorList>
            <person name="Nowell W R."/>
        </authorList>
    </citation>
    <scope>NUCLEOTIDE SEQUENCE</scope>
</reference>
<feature type="compositionally biased region" description="Polar residues" evidence="4">
    <location>
        <begin position="290"/>
        <end position="300"/>
    </location>
</feature>
<evidence type="ECO:0000259" key="5">
    <source>
        <dbReference type="Pfam" id="PF04959"/>
    </source>
</evidence>
<evidence type="ECO:0000259" key="6">
    <source>
        <dbReference type="Pfam" id="PF12066"/>
    </source>
</evidence>
<dbReference type="PANTHER" id="PTHR13165:SF0">
    <property type="entry name" value="SERRATE RNA EFFECTOR MOLECULE HOMOLOG"/>
    <property type="match status" value="1"/>
</dbReference>
<evidence type="ECO:0000256" key="2">
    <source>
        <dbReference type="ARBA" id="ARBA00005407"/>
    </source>
</evidence>
<dbReference type="OrthoDB" id="342064at2759"/>
<feature type="region of interest" description="Disordered" evidence="4">
    <location>
        <begin position="557"/>
        <end position="578"/>
    </location>
</feature>
<dbReference type="Proteomes" id="UP000663829">
    <property type="component" value="Unassembled WGS sequence"/>
</dbReference>
<organism evidence="7 9">
    <name type="scientific">Didymodactylos carnosus</name>
    <dbReference type="NCBI Taxonomy" id="1234261"/>
    <lineage>
        <taxon>Eukaryota</taxon>
        <taxon>Metazoa</taxon>
        <taxon>Spiralia</taxon>
        <taxon>Gnathifera</taxon>
        <taxon>Rotifera</taxon>
        <taxon>Eurotatoria</taxon>
        <taxon>Bdelloidea</taxon>
        <taxon>Philodinida</taxon>
        <taxon>Philodinidae</taxon>
        <taxon>Didymodactylos</taxon>
    </lineage>
</organism>
<dbReference type="PANTHER" id="PTHR13165">
    <property type="entry name" value="ARSENITE-RESISTANCE PROTEIN 2"/>
    <property type="match status" value="1"/>
</dbReference>
<dbReference type="CDD" id="cd00590">
    <property type="entry name" value="RRM_SF"/>
    <property type="match status" value="1"/>
</dbReference>
<name>A0A813RTV9_9BILA</name>
<evidence type="ECO:0000313" key="7">
    <source>
        <dbReference type="EMBL" id="CAF0789328.1"/>
    </source>
</evidence>
<evidence type="ECO:0008006" key="10">
    <source>
        <dbReference type="Google" id="ProtNLM"/>
    </source>
</evidence>
<feature type="compositionally biased region" description="Pro residues" evidence="4">
    <location>
        <begin position="795"/>
        <end position="810"/>
    </location>
</feature>
<dbReference type="SUPFAM" id="SSF54928">
    <property type="entry name" value="RNA-binding domain, RBD"/>
    <property type="match status" value="1"/>
</dbReference>
<feature type="region of interest" description="Disordered" evidence="4">
    <location>
        <begin position="1"/>
        <end position="87"/>
    </location>
</feature>
<dbReference type="EMBL" id="CAJOBC010000338">
    <property type="protein sequence ID" value="CAF3573451.1"/>
    <property type="molecule type" value="Genomic_DNA"/>
</dbReference>
<sequence>MGDSDDDFDNRRNRDKFRREREDYGRNDRNRNDWNERDRSNPIRRREPNQYPTGAREYPRYSRSPGRYDMSPPPQNKRIRRDWDGPDVPHYEGVPPYFGNPFHHEYPSMHHSGSGGHLNRDSVDYPTQPPMLSFKNFLHDQDENIDQDEAVKRYNDYKIDFKKQQINDFFQAHKDEEWFKHKYHPDEYSKRREEQRQAIKKRLDVFMELYSKGWLDDASVDVENQHNLTRFLDAVVIKMEGGTDHDLKSLDVIQPSSTTNVDNDDDIDEMGMGTKPPDSVGNDKVIKSEGTISATVTPLLQPSAGPSIKEEAHASTPTNVNGTNSKGDNEDHEMKSPKQESKVPKQKRTQAVKKEYRSDGEGSGSEDGAYSDGESDDVNETTSLKSEQTKKNNRPSATSSKDSIDPKASSSQENKEEEPEAGEVPDAPRPLHKTLSIFLRNLSSSTTKEDIENLCKQYTGFRRVCLTDPAPDRKFLRRGWVTFDSNVQIRNICYELNLNKIRDVDTGAIVNRELKNRIRIINGIGQHKTIVRNDLRSATKIIKNLDERWKIWENNSDNTNDKIKTSDDSEISSSTTSTTTKPIGFVSYNPLLKNITEYLVEEGNAEEEELLGGSDSHMHGNPNESTFEIDKELTKVLDRLILYLRVVHSVDYYNAIEYQQEDSMPNRCGIIHARGPQLSTVSTPELNNFMQQFESKLKPFIDYKERIDDDLAKKLGLKIGQDEVDKFINANCQEVAKDKWLCPISGKKFKGPEFVKKHIFNKYQDKIEDVRREVIFFNNYLFDPKRPQLPEHPSTRPPMPPHPSGLPLPTPSLGAPPLLSRPPIWPQITTPAHPVPPHPPPNYHNFPRYQPRPFIYGGGPPGGLPNRRPNMPVIPADMITSASTNRQLVGYEDLDAPNEMLV</sequence>
<comment type="similarity">
    <text evidence="2">Belongs to the ARS2 family.</text>
</comment>
<dbReference type="EMBL" id="CAJNOQ010000338">
    <property type="protein sequence ID" value="CAF0789328.1"/>
    <property type="molecule type" value="Genomic_DNA"/>
</dbReference>
<dbReference type="GO" id="GO:0016604">
    <property type="term" value="C:nuclear body"/>
    <property type="evidence" value="ECO:0007669"/>
    <property type="project" value="TreeGrafter"/>
</dbReference>
<dbReference type="Proteomes" id="UP000681722">
    <property type="component" value="Unassembled WGS sequence"/>
</dbReference>
<dbReference type="InterPro" id="IPR035979">
    <property type="entry name" value="RBD_domain_sf"/>
</dbReference>
<keyword evidence="3" id="KW-0539">Nucleus</keyword>
<dbReference type="Gene3D" id="3.30.70.330">
    <property type="match status" value="1"/>
</dbReference>
<accession>A0A813RTV9</accession>
<feature type="region of interest" description="Disordered" evidence="4">
    <location>
        <begin position="786"/>
        <end position="813"/>
    </location>
</feature>
<feature type="domain" description="SERRATE/Ars2 N-terminal" evidence="6">
    <location>
        <begin position="135"/>
        <end position="244"/>
    </location>
</feature>
<protein>
    <recommendedName>
        <fullName evidence="10">Arsenite-resistance protein 2 homolog</fullName>
    </recommendedName>
</protein>
<dbReference type="InterPro" id="IPR012677">
    <property type="entry name" value="Nucleotide-bd_a/b_plait_sf"/>
</dbReference>
<dbReference type="InterPro" id="IPR007042">
    <property type="entry name" value="SERRATE/Ars2_C"/>
</dbReference>
<dbReference type="GO" id="GO:0003676">
    <property type="term" value="F:nucleic acid binding"/>
    <property type="evidence" value="ECO:0007669"/>
    <property type="project" value="InterPro"/>
</dbReference>
<feature type="compositionally biased region" description="Basic and acidic residues" evidence="4">
    <location>
        <begin position="327"/>
        <end position="343"/>
    </location>
</feature>
<comment type="subcellular location">
    <subcellularLocation>
        <location evidence="1">Nucleus</location>
    </subcellularLocation>
</comment>
<dbReference type="AlphaFoldDB" id="A0A813RTV9"/>
<evidence type="ECO:0000256" key="3">
    <source>
        <dbReference type="ARBA" id="ARBA00023242"/>
    </source>
</evidence>
<evidence type="ECO:0000256" key="4">
    <source>
        <dbReference type="SAM" id="MobiDB-lite"/>
    </source>
</evidence>
<comment type="caution">
    <text evidence="7">The sequence shown here is derived from an EMBL/GenBank/DDBJ whole genome shotgun (WGS) entry which is preliminary data.</text>
</comment>
<evidence type="ECO:0000313" key="9">
    <source>
        <dbReference type="Proteomes" id="UP000663829"/>
    </source>
</evidence>
<dbReference type="Pfam" id="PF04959">
    <property type="entry name" value="ARS2"/>
    <property type="match status" value="1"/>
</dbReference>
<proteinExistence type="inferred from homology"/>
<dbReference type="Pfam" id="PF12066">
    <property type="entry name" value="SERRATE_Ars2_N"/>
    <property type="match status" value="1"/>
</dbReference>
<evidence type="ECO:0000313" key="8">
    <source>
        <dbReference type="EMBL" id="CAF3573451.1"/>
    </source>
</evidence>
<feature type="compositionally biased region" description="Basic and acidic residues" evidence="4">
    <location>
        <begin position="9"/>
        <end position="48"/>
    </location>
</feature>
<dbReference type="InterPro" id="IPR039727">
    <property type="entry name" value="SE/Ars2"/>
</dbReference>
<keyword evidence="9" id="KW-1185">Reference proteome</keyword>
<evidence type="ECO:0000256" key="1">
    <source>
        <dbReference type="ARBA" id="ARBA00004123"/>
    </source>
</evidence>
<dbReference type="GO" id="GO:0031053">
    <property type="term" value="P:primary miRNA processing"/>
    <property type="evidence" value="ECO:0007669"/>
    <property type="project" value="TreeGrafter"/>
</dbReference>
<gene>
    <name evidence="7" type="ORF">GPM918_LOCUS2913</name>
    <name evidence="8" type="ORF">SRO942_LOCUS2913</name>
</gene>
<feature type="domain" description="SERRATE/Ars2 C-terminal" evidence="5">
    <location>
        <begin position="677"/>
        <end position="857"/>
    </location>
</feature>
<feature type="region of interest" description="Disordered" evidence="4">
    <location>
        <begin position="254"/>
        <end position="430"/>
    </location>
</feature>
<dbReference type="InterPro" id="IPR021933">
    <property type="entry name" value="SERRATE/Ars2_N"/>
</dbReference>